<name>A0A7D6VES7_9NOCA</name>
<dbReference type="Gene3D" id="1.10.30.50">
    <property type="match status" value="1"/>
</dbReference>
<evidence type="ECO:0000256" key="1">
    <source>
        <dbReference type="SAM" id="MobiDB-lite"/>
    </source>
</evidence>
<dbReference type="GO" id="GO:0008270">
    <property type="term" value="F:zinc ion binding"/>
    <property type="evidence" value="ECO:0007669"/>
    <property type="project" value="InterPro"/>
</dbReference>
<dbReference type="Pfam" id="PF01844">
    <property type="entry name" value="HNH"/>
    <property type="match status" value="1"/>
</dbReference>
<evidence type="ECO:0000259" key="2">
    <source>
        <dbReference type="Pfam" id="PF01844"/>
    </source>
</evidence>
<dbReference type="Proteomes" id="UP000515512">
    <property type="component" value="Chromosome"/>
</dbReference>
<dbReference type="CDD" id="cd00085">
    <property type="entry name" value="HNHc"/>
    <property type="match status" value="1"/>
</dbReference>
<evidence type="ECO:0000313" key="3">
    <source>
        <dbReference type="EMBL" id="QLY27970.1"/>
    </source>
</evidence>
<feature type="region of interest" description="Disordered" evidence="1">
    <location>
        <begin position="32"/>
        <end position="72"/>
    </location>
</feature>
<sequence>MTADHIKPYVTHPELAYKRSNIQVLCRPCNGRKSAGERQPEGWGVSPRPVELPPSGKAEFPSHYGCSGLPWQ</sequence>
<gene>
    <name evidence="3" type="ORF">H0264_21370</name>
</gene>
<keyword evidence="3" id="KW-0255">Endonuclease</keyword>
<feature type="domain" description="HNH" evidence="2">
    <location>
        <begin position="2"/>
        <end position="35"/>
    </location>
</feature>
<dbReference type="InterPro" id="IPR003615">
    <property type="entry name" value="HNH_nuc"/>
</dbReference>
<dbReference type="GO" id="GO:0004519">
    <property type="term" value="F:endonuclease activity"/>
    <property type="evidence" value="ECO:0007669"/>
    <property type="project" value="UniProtKB-KW"/>
</dbReference>
<dbReference type="KEGG" id="nhu:H0264_21370"/>
<proteinExistence type="predicted"/>
<keyword evidence="3" id="KW-0378">Hydrolase</keyword>
<dbReference type="InterPro" id="IPR002711">
    <property type="entry name" value="HNH"/>
</dbReference>
<reference evidence="3 4" key="1">
    <citation type="submission" date="2020-07" db="EMBL/GenBank/DDBJ databases">
        <authorList>
            <person name="Zhuang K."/>
            <person name="Ran Y."/>
        </authorList>
    </citation>
    <scope>NUCLEOTIDE SEQUENCE [LARGE SCALE GENOMIC DNA]</scope>
    <source>
        <strain evidence="3 4">WCH-YHL-001</strain>
    </source>
</reference>
<dbReference type="EMBL" id="CP059399">
    <property type="protein sequence ID" value="QLY27970.1"/>
    <property type="molecule type" value="Genomic_DNA"/>
</dbReference>
<dbReference type="GO" id="GO:0003676">
    <property type="term" value="F:nucleic acid binding"/>
    <property type="evidence" value="ECO:0007669"/>
    <property type="project" value="InterPro"/>
</dbReference>
<dbReference type="AlphaFoldDB" id="A0A7D6VES7"/>
<evidence type="ECO:0000313" key="4">
    <source>
        <dbReference type="Proteomes" id="UP000515512"/>
    </source>
</evidence>
<organism evidence="3 4">
    <name type="scientific">Nocardia huaxiensis</name>
    <dbReference type="NCBI Taxonomy" id="2755382"/>
    <lineage>
        <taxon>Bacteria</taxon>
        <taxon>Bacillati</taxon>
        <taxon>Actinomycetota</taxon>
        <taxon>Actinomycetes</taxon>
        <taxon>Mycobacteriales</taxon>
        <taxon>Nocardiaceae</taxon>
        <taxon>Nocardia</taxon>
    </lineage>
</organism>
<protein>
    <submittedName>
        <fullName evidence="3">HNH endonuclease</fullName>
    </submittedName>
</protein>
<keyword evidence="3" id="KW-0540">Nuclease</keyword>
<keyword evidence="4" id="KW-1185">Reference proteome</keyword>
<accession>A0A7D6VES7</accession>